<dbReference type="Pfam" id="PF01526">
    <property type="entry name" value="DDE_Tnp_Tn3"/>
    <property type="match status" value="1"/>
</dbReference>
<dbReference type="EMBL" id="SMKU01000240">
    <property type="protein sequence ID" value="TDD74249.1"/>
    <property type="molecule type" value="Genomic_DNA"/>
</dbReference>
<accession>A0A4R5AR58</accession>
<sequence>MLLVLYALGTNVGVKRVAGGGRHGQTEAALRATRHLFVNRDNLRNAVATLAMRDPLWWGNGTACASDSKKSGSWSSNLMIEDHARYGGHGVMIYWHVDRKSVCVYSQYDQMVKYATALRLGTAEAEQVLRRFTRGGPKHPTHKAIEELGKAVKSVFAAEYVASQELRREIHEGLQVVENWNSANTDLFYGSAGAIGGSDNEHQEASMLSLHLLQSALVFINTLLVRSVLKEPAWQQHLTDVDKRGLSPLFWSNANLYGTIDIDLDRRLDLGLAA</sequence>
<dbReference type="GO" id="GO:0006313">
    <property type="term" value="P:DNA transposition"/>
    <property type="evidence" value="ECO:0007669"/>
    <property type="project" value="InterPro"/>
</dbReference>
<dbReference type="AlphaFoldDB" id="A0A4R5AR58"/>
<proteinExistence type="predicted"/>
<evidence type="ECO:0000259" key="1">
    <source>
        <dbReference type="Pfam" id="PF01526"/>
    </source>
</evidence>
<feature type="domain" description="Tn3 transposase DDE" evidence="1">
    <location>
        <begin position="106"/>
        <end position="259"/>
    </location>
</feature>
<dbReference type="InterPro" id="IPR002513">
    <property type="entry name" value="Tn3_Tnp_DDE_dom"/>
</dbReference>
<dbReference type="Proteomes" id="UP000294513">
    <property type="component" value="Unassembled WGS sequence"/>
</dbReference>
<reference evidence="2 3" key="1">
    <citation type="submission" date="2019-03" db="EMBL/GenBank/DDBJ databases">
        <title>Draft genome sequences of novel Actinobacteria.</title>
        <authorList>
            <person name="Sahin N."/>
            <person name="Ay H."/>
            <person name="Saygin H."/>
        </authorList>
    </citation>
    <scope>NUCLEOTIDE SEQUENCE [LARGE SCALE GENOMIC DNA]</scope>
    <source>
        <strain evidence="2 3">H3C3</strain>
    </source>
</reference>
<protein>
    <recommendedName>
        <fullName evidence="1">Tn3 transposase DDE domain-containing protein</fullName>
    </recommendedName>
</protein>
<evidence type="ECO:0000313" key="2">
    <source>
        <dbReference type="EMBL" id="TDD74249.1"/>
    </source>
</evidence>
<gene>
    <name evidence="2" type="ORF">E1298_32865</name>
</gene>
<dbReference type="GO" id="GO:0004803">
    <property type="term" value="F:transposase activity"/>
    <property type="evidence" value="ECO:0007669"/>
    <property type="project" value="InterPro"/>
</dbReference>
<name>A0A4R5AR58_9ACTN</name>
<evidence type="ECO:0000313" key="3">
    <source>
        <dbReference type="Proteomes" id="UP000294513"/>
    </source>
</evidence>
<dbReference type="OrthoDB" id="3698941at2"/>
<organism evidence="2 3">
    <name type="scientific">Actinomadura rubrisoli</name>
    <dbReference type="NCBI Taxonomy" id="2530368"/>
    <lineage>
        <taxon>Bacteria</taxon>
        <taxon>Bacillati</taxon>
        <taxon>Actinomycetota</taxon>
        <taxon>Actinomycetes</taxon>
        <taxon>Streptosporangiales</taxon>
        <taxon>Thermomonosporaceae</taxon>
        <taxon>Actinomadura</taxon>
    </lineage>
</organism>
<keyword evidence="3" id="KW-1185">Reference proteome</keyword>
<comment type="caution">
    <text evidence="2">The sequence shown here is derived from an EMBL/GenBank/DDBJ whole genome shotgun (WGS) entry which is preliminary data.</text>
</comment>